<dbReference type="InterPro" id="IPR016181">
    <property type="entry name" value="Acyl_CoA_acyltransferase"/>
</dbReference>
<keyword evidence="6" id="KW-0573">Peptidoglycan synthesis</keyword>
<comment type="similarity">
    <text evidence="2">Belongs to the FemABX family.</text>
</comment>
<dbReference type="GO" id="GO:0016746">
    <property type="term" value="F:acyltransferase activity"/>
    <property type="evidence" value="ECO:0007669"/>
    <property type="project" value="UniProtKB-KW"/>
</dbReference>
<dbReference type="Proteomes" id="UP000095412">
    <property type="component" value="Unassembled WGS sequence"/>
</dbReference>
<keyword evidence="10" id="KW-1185">Reference proteome</keyword>
<keyword evidence="5" id="KW-0133">Cell shape</keyword>
<dbReference type="InterPro" id="IPR003447">
    <property type="entry name" value="FEMABX"/>
</dbReference>
<protein>
    <submittedName>
        <fullName evidence="9">Factor essential for methicillin resistance FEMA</fullName>
        <ecNumber evidence="9">2.3.2.17</ecNumber>
    </submittedName>
</protein>
<accession>A0ABY0L3Y6</accession>
<keyword evidence="8" id="KW-0961">Cell wall biogenesis/degradation</keyword>
<evidence type="ECO:0000256" key="6">
    <source>
        <dbReference type="ARBA" id="ARBA00022984"/>
    </source>
</evidence>
<evidence type="ECO:0000256" key="2">
    <source>
        <dbReference type="ARBA" id="ARBA00009943"/>
    </source>
</evidence>
<proteinExistence type="inferred from homology"/>
<gene>
    <name evidence="9" type="primary">femA_2</name>
    <name evidence="9" type="ORF">SAMEA2297796_02642</name>
</gene>
<evidence type="ECO:0000313" key="9">
    <source>
        <dbReference type="EMBL" id="SCT56670.1"/>
    </source>
</evidence>
<reference evidence="9 10" key="1">
    <citation type="submission" date="2016-09" db="EMBL/GenBank/DDBJ databases">
        <authorList>
            <consortium name="Pathogen Informatics"/>
            <person name="Sun Q."/>
            <person name="Inoue M."/>
        </authorList>
    </citation>
    <scope>NUCLEOTIDE SEQUENCE [LARGE SCALE GENOMIC DNA]</scope>
    <source>
        <strain evidence="9 10">82C</strain>
    </source>
</reference>
<keyword evidence="4 9" id="KW-0808">Transferase</keyword>
<evidence type="ECO:0000256" key="8">
    <source>
        <dbReference type="ARBA" id="ARBA00023316"/>
    </source>
</evidence>
<dbReference type="PANTHER" id="PTHR36174:SF2">
    <property type="entry name" value="AMINOACYLTRANSFERASE FEMA"/>
    <property type="match status" value="1"/>
</dbReference>
<dbReference type="Pfam" id="PF02388">
    <property type="entry name" value="FemAB"/>
    <property type="match status" value="1"/>
</dbReference>
<comment type="subcellular location">
    <subcellularLocation>
        <location evidence="1">Cytoplasm</location>
    </subcellularLocation>
</comment>
<dbReference type="PANTHER" id="PTHR36174">
    <property type="entry name" value="LIPID II:GLYCINE GLYCYLTRANSFERASE"/>
    <property type="match status" value="1"/>
</dbReference>
<dbReference type="PROSITE" id="PS51191">
    <property type="entry name" value="FEMABX"/>
    <property type="match status" value="1"/>
</dbReference>
<comment type="caution">
    <text evidence="9">The sequence shown here is derived from an EMBL/GenBank/DDBJ whole genome shotgun (WGS) entry which is preliminary data.</text>
</comment>
<name>A0ABY0L3Y6_9STAP</name>
<dbReference type="InterPro" id="IPR050644">
    <property type="entry name" value="PG_Glycine_Bridge_Synth"/>
</dbReference>
<dbReference type="EC" id="2.3.2.17" evidence="9"/>
<dbReference type="SUPFAM" id="SSF55729">
    <property type="entry name" value="Acyl-CoA N-acyltransferases (Nat)"/>
    <property type="match status" value="1"/>
</dbReference>
<keyword evidence="3" id="KW-0963">Cytoplasm</keyword>
<evidence type="ECO:0000256" key="5">
    <source>
        <dbReference type="ARBA" id="ARBA00022960"/>
    </source>
</evidence>
<keyword evidence="7 9" id="KW-0012">Acyltransferase</keyword>
<evidence type="ECO:0000256" key="4">
    <source>
        <dbReference type="ARBA" id="ARBA00022679"/>
    </source>
</evidence>
<dbReference type="EMBL" id="FMPI01000038">
    <property type="protein sequence ID" value="SCT56670.1"/>
    <property type="molecule type" value="Genomic_DNA"/>
</dbReference>
<evidence type="ECO:0000256" key="7">
    <source>
        <dbReference type="ARBA" id="ARBA00023315"/>
    </source>
</evidence>
<evidence type="ECO:0000313" key="10">
    <source>
        <dbReference type="Proteomes" id="UP000095412"/>
    </source>
</evidence>
<organism evidence="9 10">
    <name type="scientific">Staphylococcus caeli</name>
    <dbReference type="NCBI Taxonomy" id="2201815"/>
    <lineage>
        <taxon>Bacteria</taxon>
        <taxon>Bacillati</taxon>
        <taxon>Bacillota</taxon>
        <taxon>Bacilli</taxon>
        <taxon>Bacillales</taxon>
        <taxon>Staphylococcaceae</taxon>
        <taxon>Staphylococcus</taxon>
    </lineage>
</organism>
<dbReference type="Gene3D" id="3.40.630.30">
    <property type="match status" value="1"/>
</dbReference>
<evidence type="ECO:0000256" key="1">
    <source>
        <dbReference type="ARBA" id="ARBA00004496"/>
    </source>
</evidence>
<sequence>MQEKHGNELPISAAYFIINPYEVVYYAGGTANEFRHFAGSYAIQWKMINYAIDHNIDRYNFYGISGHFTDDAEDAGVVKFKKGFNAEVVEYVGDFIKPINKPMYKIYTTLKQIKDIKK</sequence>
<evidence type="ECO:0000256" key="3">
    <source>
        <dbReference type="ARBA" id="ARBA00022490"/>
    </source>
</evidence>